<dbReference type="AlphaFoldDB" id="A0A3P7LB48"/>
<reference evidence="1 2" key="1">
    <citation type="submission" date="2018-11" db="EMBL/GenBank/DDBJ databases">
        <authorList>
            <consortium name="Pathogen Informatics"/>
        </authorList>
    </citation>
    <scope>NUCLEOTIDE SEQUENCE [LARGE SCALE GENOMIC DNA]</scope>
</reference>
<organism evidence="1 2">
    <name type="scientific">Dibothriocephalus latus</name>
    <name type="common">Fish tapeworm</name>
    <name type="synonym">Diphyllobothrium latum</name>
    <dbReference type="NCBI Taxonomy" id="60516"/>
    <lineage>
        <taxon>Eukaryota</taxon>
        <taxon>Metazoa</taxon>
        <taxon>Spiralia</taxon>
        <taxon>Lophotrochozoa</taxon>
        <taxon>Platyhelminthes</taxon>
        <taxon>Cestoda</taxon>
        <taxon>Eucestoda</taxon>
        <taxon>Diphyllobothriidea</taxon>
        <taxon>Diphyllobothriidae</taxon>
        <taxon>Dibothriocephalus</taxon>
    </lineage>
</organism>
<name>A0A3P7LB48_DIBLA</name>
<protein>
    <submittedName>
        <fullName evidence="1">Uncharacterized protein</fullName>
    </submittedName>
</protein>
<dbReference type="EMBL" id="UYRU01057841">
    <property type="protein sequence ID" value="VDN13954.1"/>
    <property type="molecule type" value="Genomic_DNA"/>
</dbReference>
<evidence type="ECO:0000313" key="2">
    <source>
        <dbReference type="Proteomes" id="UP000281553"/>
    </source>
</evidence>
<evidence type="ECO:0000313" key="1">
    <source>
        <dbReference type="EMBL" id="VDN13954.1"/>
    </source>
</evidence>
<keyword evidence="2" id="KW-1185">Reference proteome</keyword>
<dbReference type="Proteomes" id="UP000281553">
    <property type="component" value="Unassembled WGS sequence"/>
</dbReference>
<accession>A0A3P7LB48</accession>
<sequence>MLDLCMTLRQVYQLVDSLGGEACDLLVLGCHLDEFHSEEGLLRLVHLLSRRSFCVLEVTPLVNGYTTSVDGQLKISFTPRKSMDVPPPRQVFHYKAEGRAIKCYPLGASNLMR</sequence>
<proteinExistence type="predicted"/>
<gene>
    <name evidence="1" type="ORF">DILT_LOCUS9785</name>
</gene>
<dbReference type="OrthoDB" id="9995306at2759"/>